<protein>
    <submittedName>
        <fullName evidence="3">Isochorismatase family cysteine hydrolase</fullName>
        <ecNumber evidence="3">3.-.-.-</ecNumber>
    </submittedName>
</protein>
<dbReference type="InterPro" id="IPR000868">
    <property type="entry name" value="Isochorismatase-like_dom"/>
</dbReference>
<evidence type="ECO:0000313" key="4">
    <source>
        <dbReference type="Proteomes" id="UP001169006"/>
    </source>
</evidence>
<reference evidence="3" key="2">
    <citation type="submission" date="2023-07" db="EMBL/GenBank/DDBJ databases">
        <authorList>
            <person name="Sun H."/>
        </authorList>
    </citation>
    <scope>NUCLEOTIDE SEQUENCE</scope>
    <source>
        <strain evidence="3">05753</strain>
    </source>
</reference>
<keyword evidence="1 3" id="KW-0378">Hydrolase</keyword>
<comment type="caution">
    <text evidence="3">The sequence shown here is derived from an EMBL/GenBank/DDBJ whole genome shotgun (WGS) entry which is preliminary data.</text>
</comment>
<feature type="domain" description="Isochorismatase-like" evidence="2">
    <location>
        <begin position="10"/>
        <end position="182"/>
    </location>
</feature>
<dbReference type="PANTHER" id="PTHR43540">
    <property type="entry name" value="PEROXYUREIDOACRYLATE/UREIDOACRYLATE AMIDOHYDROLASE-RELATED"/>
    <property type="match status" value="1"/>
</dbReference>
<dbReference type="RefSeq" id="WP_302078473.1">
    <property type="nucleotide sequence ID" value="NZ_JAUKWQ010000007.1"/>
</dbReference>
<accession>A0ABT8T0T9</accession>
<dbReference type="GO" id="GO:0016787">
    <property type="term" value="F:hydrolase activity"/>
    <property type="evidence" value="ECO:0007669"/>
    <property type="project" value="UniProtKB-KW"/>
</dbReference>
<evidence type="ECO:0000313" key="3">
    <source>
        <dbReference type="EMBL" id="MDO1584247.1"/>
    </source>
</evidence>
<dbReference type="SUPFAM" id="SSF52499">
    <property type="entry name" value="Isochorismatase-like hydrolases"/>
    <property type="match status" value="1"/>
</dbReference>
<reference evidence="3" key="1">
    <citation type="journal article" date="2015" name="Int. J. Syst. Evol. Microbiol.">
        <title>Rhizobium oryzicola sp. nov., potential plant-growth-promoting endophytic bacteria isolated from rice roots.</title>
        <authorList>
            <person name="Zhang X.X."/>
            <person name="Gao J.S."/>
            <person name="Cao Y.H."/>
            <person name="Sheirdil R.A."/>
            <person name="Wang X.C."/>
            <person name="Zhang L."/>
        </authorList>
    </citation>
    <scope>NUCLEOTIDE SEQUENCE</scope>
    <source>
        <strain evidence="3">05753</strain>
    </source>
</reference>
<evidence type="ECO:0000259" key="2">
    <source>
        <dbReference type="Pfam" id="PF00857"/>
    </source>
</evidence>
<name>A0ABT8T0T9_9HYPH</name>
<dbReference type="CDD" id="cd00431">
    <property type="entry name" value="cysteine_hydrolases"/>
    <property type="match status" value="1"/>
</dbReference>
<proteinExistence type="predicted"/>
<dbReference type="EC" id="3.-.-.-" evidence="3"/>
<dbReference type="Pfam" id="PF00857">
    <property type="entry name" value="Isochorismatase"/>
    <property type="match status" value="1"/>
</dbReference>
<organism evidence="3 4">
    <name type="scientific">Rhizobium oryzicola</name>
    <dbReference type="NCBI Taxonomy" id="1232668"/>
    <lineage>
        <taxon>Bacteria</taxon>
        <taxon>Pseudomonadati</taxon>
        <taxon>Pseudomonadota</taxon>
        <taxon>Alphaproteobacteria</taxon>
        <taxon>Hyphomicrobiales</taxon>
        <taxon>Rhizobiaceae</taxon>
        <taxon>Rhizobium/Agrobacterium group</taxon>
        <taxon>Rhizobium</taxon>
    </lineage>
</organism>
<dbReference type="InterPro" id="IPR050272">
    <property type="entry name" value="Isochorismatase-like_hydrls"/>
</dbReference>
<dbReference type="Gene3D" id="3.40.50.850">
    <property type="entry name" value="Isochorismatase-like"/>
    <property type="match status" value="1"/>
</dbReference>
<gene>
    <name evidence="3" type="ORF">Q2T52_19350</name>
</gene>
<evidence type="ECO:0000256" key="1">
    <source>
        <dbReference type="ARBA" id="ARBA00022801"/>
    </source>
</evidence>
<dbReference type="EMBL" id="JAUKWQ010000007">
    <property type="protein sequence ID" value="MDO1584247.1"/>
    <property type="molecule type" value="Genomic_DNA"/>
</dbReference>
<dbReference type="InterPro" id="IPR036380">
    <property type="entry name" value="Isochorismatase-like_sf"/>
</dbReference>
<keyword evidence="4" id="KW-1185">Reference proteome</keyword>
<sequence>MSDTGICRHLCVDMQRLFGEETPWHIPWMDRVREPVAAIARAHPAETIFTRFVPPRVPDEASGMWRDYFEKWSNMTRSALGEEMVDLLPELRALVPPAKVFDKPIYSPWLDGKLHRRLQEEQVTTLVISGGETDVCVLAAVMGAIDLGYRIILAKDAICSVSDETHDKSLALYASRFSVQLSLKTTEDILRWWG</sequence>
<dbReference type="PANTHER" id="PTHR43540:SF6">
    <property type="entry name" value="ISOCHORISMATASE-LIKE DOMAIN-CONTAINING PROTEIN"/>
    <property type="match status" value="1"/>
</dbReference>
<dbReference type="Proteomes" id="UP001169006">
    <property type="component" value="Unassembled WGS sequence"/>
</dbReference>